<dbReference type="EMBL" id="JANPWB010000010">
    <property type="protein sequence ID" value="KAJ1134154.1"/>
    <property type="molecule type" value="Genomic_DNA"/>
</dbReference>
<evidence type="ECO:0000313" key="1">
    <source>
        <dbReference type="EMBL" id="KAJ1134154.1"/>
    </source>
</evidence>
<organism evidence="1 2">
    <name type="scientific">Pleurodeles waltl</name>
    <name type="common">Iberian ribbed newt</name>
    <dbReference type="NCBI Taxonomy" id="8319"/>
    <lineage>
        <taxon>Eukaryota</taxon>
        <taxon>Metazoa</taxon>
        <taxon>Chordata</taxon>
        <taxon>Craniata</taxon>
        <taxon>Vertebrata</taxon>
        <taxon>Euteleostomi</taxon>
        <taxon>Amphibia</taxon>
        <taxon>Batrachia</taxon>
        <taxon>Caudata</taxon>
        <taxon>Salamandroidea</taxon>
        <taxon>Salamandridae</taxon>
        <taxon>Pleurodelinae</taxon>
        <taxon>Pleurodeles</taxon>
    </lineage>
</organism>
<dbReference type="Proteomes" id="UP001066276">
    <property type="component" value="Chromosome 6"/>
</dbReference>
<gene>
    <name evidence="1" type="ORF">NDU88_000617</name>
</gene>
<sequence length="332" mass="36065">MSTEACTLHQLQKPMPCTKQCPGLQVPTPYISCSNPCPAPSCAQFYRSPSLTLTAVTHALHQAVHFYRCQRLPPAADTHALHQAVPRSTDAYAFHQLQKPMPCTKLCPGLQEPKPYTSCSNPCPAPSCALLEVPTPSTSCRNPCPAPSCAQVYRCLRLPPAAETNALYEALHMSTEACTLHQLQKPMPCTKQCPGLQVPTPYISCSNPCPAPSCAQFYRSPSLTLTAVTHALHQAVHFYRCQRLPPAADTHALHQAVPRSTDAYAFHLLQKPMPCTKLCTCLQKPAPYTSCRNPCPAPSSAQVYRCLRLTSAAVIHALHQAVHSSTGAQALH</sequence>
<reference evidence="1" key="1">
    <citation type="journal article" date="2022" name="bioRxiv">
        <title>Sequencing and chromosome-scale assembly of the giantPleurodeles waltlgenome.</title>
        <authorList>
            <person name="Brown T."/>
            <person name="Elewa A."/>
            <person name="Iarovenko S."/>
            <person name="Subramanian E."/>
            <person name="Araus A.J."/>
            <person name="Petzold A."/>
            <person name="Susuki M."/>
            <person name="Suzuki K.-i.T."/>
            <person name="Hayashi T."/>
            <person name="Toyoda A."/>
            <person name="Oliveira C."/>
            <person name="Osipova E."/>
            <person name="Leigh N.D."/>
            <person name="Simon A."/>
            <person name="Yun M.H."/>
        </authorList>
    </citation>
    <scope>NUCLEOTIDE SEQUENCE</scope>
    <source>
        <strain evidence="1">20211129_DDA</strain>
        <tissue evidence="1">Liver</tissue>
    </source>
</reference>
<keyword evidence="2" id="KW-1185">Reference proteome</keyword>
<comment type="caution">
    <text evidence="1">The sequence shown here is derived from an EMBL/GenBank/DDBJ whole genome shotgun (WGS) entry which is preliminary data.</text>
</comment>
<name>A0AAV7Q3M8_PLEWA</name>
<dbReference type="AlphaFoldDB" id="A0AAV7Q3M8"/>
<protein>
    <submittedName>
        <fullName evidence="1">Uncharacterized protein</fullName>
    </submittedName>
</protein>
<evidence type="ECO:0000313" key="2">
    <source>
        <dbReference type="Proteomes" id="UP001066276"/>
    </source>
</evidence>
<accession>A0AAV7Q3M8</accession>
<proteinExistence type="predicted"/>